<organism evidence="3 4">
    <name type="scientific">Psychrobacter halodurans</name>
    <dbReference type="NCBI Taxonomy" id="2818439"/>
    <lineage>
        <taxon>Bacteria</taxon>
        <taxon>Pseudomonadati</taxon>
        <taxon>Pseudomonadota</taxon>
        <taxon>Gammaproteobacteria</taxon>
        <taxon>Moraxellales</taxon>
        <taxon>Moraxellaceae</taxon>
        <taxon>Psychrobacter</taxon>
    </lineage>
</organism>
<evidence type="ECO:0000256" key="2">
    <source>
        <dbReference type="SAM" id="Phobius"/>
    </source>
</evidence>
<evidence type="ECO:0000313" key="3">
    <source>
        <dbReference type="EMBL" id="MBO1517564.1"/>
    </source>
</evidence>
<comment type="caution">
    <text evidence="3">The sequence shown here is derived from an EMBL/GenBank/DDBJ whole genome shotgun (WGS) entry which is preliminary data.</text>
</comment>
<gene>
    <name evidence="3" type="ORF">J3491_09490</name>
</gene>
<dbReference type="Proteomes" id="UP000664161">
    <property type="component" value="Unassembled WGS sequence"/>
</dbReference>
<keyword evidence="2" id="KW-0472">Membrane</keyword>
<reference evidence="3 4" key="1">
    <citation type="submission" date="2021-03" db="EMBL/GenBank/DDBJ databases">
        <authorList>
            <person name="Shang D.-D."/>
            <person name="Du Z.-J."/>
            <person name="Chen G.-J."/>
        </authorList>
    </citation>
    <scope>NUCLEOTIDE SEQUENCE [LARGE SCALE GENOMIC DNA]</scope>
    <source>
        <strain evidence="3 4">F2608</strain>
    </source>
</reference>
<feature type="transmembrane region" description="Helical" evidence="2">
    <location>
        <begin position="40"/>
        <end position="58"/>
    </location>
</feature>
<accession>A0AAW4IQ23</accession>
<dbReference type="AlphaFoldDB" id="A0AAW4IQ23"/>
<evidence type="ECO:0000256" key="1">
    <source>
        <dbReference type="SAM" id="MobiDB-lite"/>
    </source>
</evidence>
<name>A0AAW4IQ23_9GAMM</name>
<keyword evidence="2" id="KW-0812">Transmembrane</keyword>
<feature type="compositionally biased region" description="Acidic residues" evidence="1">
    <location>
        <begin position="586"/>
        <end position="597"/>
    </location>
</feature>
<protein>
    <submittedName>
        <fullName evidence="3">Uncharacterized protein</fullName>
    </submittedName>
</protein>
<sequence>MSSTHSNHRSRQSGCRSQLHEATAPAAIYHKNKHRYLSRTLTATGCALLLGGTSLVLMGCQTSAGVSSGAVSDALIDFEVADRAVNQAQSRVFTDHLQANSARYEQLFDQQSYPNTETQAKTRLLAAIRQHLASEHVAVAQANYHMAPFIDPDSIDAGASSLLKTIIETYAYQTEQAIDDEAGDYNSEFADRSFADDADEAFADDEYSANTKDDGLMPGVPDVKPKALLKSYEAMQAAKQQPVASDDKPMPTTGVIGQMLAMLHRTPEQIAATNAYQYQHLTFNSVSQFRPKQRQLHSVYSYDYVSPTLSSSIQIPLALDFHDSRITVDPSAIMPIVALASPENTPLPQEMASRTVSFGLPKGITEQLPPTVVYDAALAAIHKSMAELAPEYFSAVDIRDDAFAKEVGASHAVKLYIGSKQGGELVGKILKYMTQSLQAHVDVNPSQYPGGAMLKAALAKAQLYHKGYQSADVGALLQLIEAIGPISFNQTNYYYLDRANQLLAKQQRLNVGSDLMGATTSVLNQVRYDKASFNDHALTPLLAESFGANAKPAIDGNAWLAKIRQQKDRLQSARYARYDYEYNDEDRYDADNTDEEGGVYHSGNSEDWNDSDEALYDDAAKYGIDNKLADQ</sequence>
<evidence type="ECO:0000313" key="4">
    <source>
        <dbReference type="Proteomes" id="UP000664161"/>
    </source>
</evidence>
<proteinExistence type="predicted"/>
<dbReference type="EMBL" id="JAGBKN010000021">
    <property type="protein sequence ID" value="MBO1517564.1"/>
    <property type="molecule type" value="Genomic_DNA"/>
</dbReference>
<dbReference type="RefSeq" id="WP_207970040.1">
    <property type="nucleotide sequence ID" value="NZ_JAGBKN010000021.1"/>
</dbReference>
<feature type="region of interest" description="Disordered" evidence="1">
    <location>
        <begin position="586"/>
        <end position="611"/>
    </location>
</feature>
<keyword evidence="2" id="KW-1133">Transmembrane helix</keyword>
<keyword evidence="4" id="KW-1185">Reference proteome</keyword>